<organism evidence="3 4">
    <name type="scientific">Ancylobacter oerskovii</name>
    <dbReference type="NCBI Taxonomy" id="459519"/>
    <lineage>
        <taxon>Bacteria</taxon>
        <taxon>Pseudomonadati</taxon>
        <taxon>Pseudomonadota</taxon>
        <taxon>Alphaproteobacteria</taxon>
        <taxon>Hyphomicrobiales</taxon>
        <taxon>Xanthobacteraceae</taxon>
        <taxon>Ancylobacter</taxon>
    </lineage>
</organism>
<feature type="region of interest" description="Disordered" evidence="1">
    <location>
        <begin position="176"/>
        <end position="239"/>
    </location>
</feature>
<evidence type="ECO:0000313" key="3">
    <source>
        <dbReference type="EMBL" id="MFD2141456.1"/>
    </source>
</evidence>
<gene>
    <name evidence="3" type="ORF">ACFSNC_13660</name>
</gene>
<protein>
    <submittedName>
        <fullName evidence="3">Uncharacterized protein</fullName>
    </submittedName>
</protein>
<accession>A0ABW4YZ82</accession>
<dbReference type="EMBL" id="JBHUHD010000001">
    <property type="protein sequence ID" value="MFD2141456.1"/>
    <property type="molecule type" value="Genomic_DNA"/>
</dbReference>
<proteinExistence type="predicted"/>
<keyword evidence="4" id="KW-1185">Reference proteome</keyword>
<evidence type="ECO:0000256" key="2">
    <source>
        <dbReference type="SAM" id="Phobius"/>
    </source>
</evidence>
<dbReference type="RefSeq" id="WP_213350053.1">
    <property type="nucleotide sequence ID" value="NZ_JAHBGB010000002.1"/>
</dbReference>
<evidence type="ECO:0000313" key="4">
    <source>
        <dbReference type="Proteomes" id="UP001597299"/>
    </source>
</evidence>
<reference evidence="4" key="1">
    <citation type="journal article" date="2019" name="Int. J. Syst. Evol. Microbiol.">
        <title>The Global Catalogue of Microorganisms (GCM) 10K type strain sequencing project: providing services to taxonomists for standard genome sequencing and annotation.</title>
        <authorList>
            <consortium name="The Broad Institute Genomics Platform"/>
            <consortium name="The Broad Institute Genome Sequencing Center for Infectious Disease"/>
            <person name="Wu L."/>
            <person name="Ma J."/>
        </authorList>
    </citation>
    <scope>NUCLEOTIDE SEQUENCE [LARGE SCALE GENOMIC DNA]</scope>
    <source>
        <strain evidence="4">CCM 7435</strain>
    </source>
</reference>
<keyword evidence="2" id="KW-1133">Transmembrane helix</keyword>
<name>A0ABW4YZ82_9HYPH</name>
<dbReference type="Proteomes" id="UP001597299">
    <property type="component" value="Unassembled WGS sequence"/>
</dbReference>
<feature type="region of interest" description="Disordered" evidence="1">
    <location>
        <begin position="86"/>
        <end position="111"/>
    </location>
</feature>
<feature type="compositionally biased region" description="Pro residues" evidence="1">
    <location>
        <begin position="93"/>
        <end position="111"/>
    </location>
</feature>
<evidence type="ECO:0000256" key="1">
    <source>
        <dbReference type="SAM" id="MobiDB-lite"/>
    </source>
</evidence>
<keyword evidence="2" id="KW-0472">Membrane</keyword>
<comment type="caution">
    <text evidence="3">The sequence shown here is derived from an EMBL/GenBank/DDBJ whole genome shotgun (WGS) entry which is preliminary data.</text>
</comment>
<keyword evidence="2" id="KW-0812">Transmembrane</keyword>
<feature type="transmembrane region" description="Helical" evidence="2">
    <location>
        <begin position="7"/>
        <end position="24"/>
    </location>
</feature>
<sequence>MHSKWQALACYLGVAVLCGLYLLLVPGVRLLDVCAGAGLGAALMWALNEWEAGKWGKAEPVRRPPPAPRQGAAVRPVLLVRPRTASPTLAAPAPQPRAMPLPAPPPAPAAAPPPPYWELDEAQAAAEAARGMPDWDATVLAETWAKLRDELAIACEDSPRETIAVDLPATAEFDRTGRFADMSPANRYAAPPVDKPAARQPAPPPVSHRPMESGAEAPSPRLARPVPPAILRPHARRPR</sequence>